<dbReference type="RefSeq" id="WP_239795882.1">
    <property type="nucleotide sequence ID" value="NZ_OU912926.1"/>
</dbReference>
<organism evidence="1 2">
    <name type="scientific">Candidatus Nitrotoga arctica</name>
    <dbReference type="NCBI Taxonomy" id="453162"/>
    <lineage>
        <taxon>Bacteria</taxon>
        <taxon>Pseudomonadati</taxon>
        <taxon>Pseudomonadota</taxon>
        <taxon>Betaproteobacteria</taxon>
        <taxon>Nitrosomonadales</taxon>
        <taxon>Gallionellaceae</taxon>
        <taxon>Candidatus Nitrotoga</taxon>
    </lineage>
</organism>
<reference evidence="1 2" key="1">
    <citation type="submission" date="2021-10" db="EMBL/GenBank/DDBJ databases">
        <authorList>
            <person name="Koch H."/>
        </authorList>
    </citation>
    <scope>NUCLEOTIDE SEQUENCE [LARGE SCALE GENOMIC DNA]</scope>
    <source>
        <strain evidence="1">6680</strain>
    </source>
</reference>
<evidence type="ECO:0000313" key="1">
    <source>
        <dbReference type="EMBL" id="CAG9931836.1"/>
    </source>
</evidence>
<gene>
    <name evidence="1" type="ORF">NTG6680_0583</name>
</gene>
<sequence>MAEKIDWNFVVQALNGPSVSGAGTLKLEAYDKIAVTIAAGATQQVNLAPSGTVSLLIINPAVPDVDLSYEVGGNAVALDGPQVLIGAGAVSLLGGAANLSFTNNTATDATIEILLGRDATP</sequence>
<evidence type="ECO:0008006" key="3">
    <source>
        <dbReference type="Google" id="ProtNLM"/>
    </source>
</evidence>
<name>A0ABN8AJJ5_9PROT</name>
<keyword evidence="2" id="KW-1185">Reference proteome</keyword>
<protein>
    <recommendedName>
        <fullName evidence="3">MBG domain-containing protein</fullName>
    </recommendedName>
</protein>
<proteinExistence type="predicted"/>
<accession>A0ABN8AJJ5</accession>
<evidence type="ECO:0000313" key="2">
    <source>
        <dbReference type="Proteomes" id="UP000839052"/>
    </source>
</evidence>
<dbReference type="EMBL" id="OU912926">
    <property type="protein sequence ID" value="CAG9931836.1"/>
    <property type="molecule type" value="Genomic_DNA"/>
</dbReference>
<dbReference type="Proteomes" id="UP000839052">
    <property type="component" value="Chromosome"/>
</dbReference>